<dbReference type="EMBL" id="SLXL01000013">
    <property type="protein sequence ID" value="TCP21088.1"/>
    <property type="molecule type" value="Genomic_DNA"/>
</dbReference>
<proteinExistence type="predicted"/>
<name>A0A4R2NIH5_RHOAD</name>
<organism evidence="4 5">
    <name type="scientific">Rhodovulum adriaticum</name>
    <name type="common">Rhodopseudomonas adriatica</name>
    <dbReference type="NCBI Taxonomy" id="35804"/>
    <lineage>
        <taxon>Bacteria</taxon>
        <taxon>Pseudomonadati</taxon>
        <taxon>Pseudomonadota</taxon>
        <taxon>Alphaproteobacteria</taxon>
        <taxon>Rhodobacterales</taxon>
        <taxon>Paracoccaceae</taxon>
        <taxon>Rhodovulum</taxon>
    </lineage>
</organism>
<dbReference type="InterPro" id="IPR050832">
    <property type="entry name" value="Bact_Acetyltransf"/>
</dbReference>
<dbReference type="SUPFAM" id="SSF55729">
    <property type="entry name" value="Acyl-CoA N-acyltransferases (Nat)"/>
    <property type="match status" value="1"/>
</dbReference>
<dbReference type="RefSeq" id="WP_132605140.1">
    <property type="nucleotide sequence ID" value="NZ_NRRP01000010.1"/>
</dbReference>
<evidence type="ECO:0000259" key="3">
    <source>
        <dbReference type="PROSITE" id="PS51186"/>
    </source>
</evidence>
<dbReference type="OrthoDB" id="9805924at2"/>
<keyword evidence="2" id="KW-0012">Acyltransferase</keyword>
<accession>A0A4R2NIH5</accession>
<evidence type="ECO:0000256" key="2">
    <source>
        <dbReference type="ARBA" id="ARBA00023315"/>
    </source>
</evidence>
<dbReference type="Gene3D" id="3.40.630.30">
    <property type="match status" value="1"/>
</dbReference>
<evidence type="ECO:0000256" key="1">
    <source>
        <dbReference type="ARBA" id="ARBA00022679"/>
    </source>
</evidence>
<keyword evidence="5" id="KW-1185">Reference proteome</keyword>
<keyword evidence="4" id="KW-0687">Ribonucleoprotein</keyword>
<dbReference type="Pfam" id="PF00583">
    <property type="entry name" value="Acetyltransf_1"/>
    <property type="match status" value="1"/>
</dbReference>
<dbReference type="GO" id="GO:0005840">
    <property type="term" value="C:ribosome"/>
    <property type="evidence" value="ECO:0007669"/>
    <property type="project" value="UniProtKB-KW"/>
</dbReference>
<keyword evidence="4" id="KW-0689">Ribosomal protein</keyword>
<sequence length="160" mass="16958">MQQITIRMADSADLNRVETGLRALAATLGDPYRADTATLRAALFGACPSCHAAIALEGDTLRGVAVFSPVFSTIRGHAGLFVSDLWVAEGGRGAGLGQRLLAAAARQAAQVWDARFLRLVVYDDNPGAQRFYRRLGLTPAPGDTLMTLDEDGLNALKGTT</sequence>
<dbReference type="PROSITE" id="PS51186">
    <property type="entry name" value="GNAT"/>
    <property type="match status" value="1"/>
</dbReference>
<feature type="domain" description="N-acetyltransferase" evidence="3">
    <location>
        <begin position="4"/>
        <end position="160"/>
    </location>
</feature>
<dbReference type="AlphaFoldDB" id="A0A4R2NIH5"/>
<reference evidence="4 5" key="1">
    <citation type="submission" date="2019-03" db="EMBL/GenBank/DDBJ databases">
        <title>Genomic Encyclopedia of Type Strains, Phase IV (KMG-IV): sequencing the most valuable type-strain genomes for metagenomic binning, comparative biology and taxonomic classification.</title>
        <authorList>
            <person name="Goeker M."/>
        </authorList>
    </citation>
    <scope>NUCLEOTIDE SEQUENCE [LARGE SCALE GENOMIC DNA]</scope>
    <source>
        <strain evidence="4 5">DSM 2781</strain>
    </source>
</reference>
<keyword evidence="1" id="KW-0808">Transferase</keyword>
<evidence type="ECO:0000313" key="4">
    <source>
        <dbReference type="EMBL" id="TCP21088.1"/>
    </source>
</evidence>
<gene>
    <name evidence="4" type="ORF">EV656_1139</name>
</gene>
<dbReference type="Proteomes" id="UP000295733">
    <property type="component" value="Unassembled WGS sequence"/>
</dbReference>
<comment type="caution">
    <text evidence="4">The sequence shown here is derived from an EMBL/GenBank/DDBJ whole genome shotgun (WGS) entry which is preliminary data.</text>
</comment>
<evidence type="ECO:0000313" key="5">
    <source>
        <dbReference type="Proteomes" id="UP000295733"/>
    </source>
</evidence>
<dbReference type="GO" id="GO:0016747">
    <property type="term" value="F:acyltransferase activity, transferring groups other than amino-acyl groups"/>
    <property type="evidence" value="ECO:0007669"/>
    <property type="project" value="InterPro"/>
</dbReference>
<protein>
    <submittedName>
        <fullName evidence="4">Ribosomal protein S18 acetylase RimI-like enzyme</fullName>
    </submittedName>
</protein>
<dbReference type="InterPro" id="IPR000182">
    <property type="entry name" value="GNAT_dom"/>
</dbReference>
<dbReference type="PANTHER" id="PTHR43877">
    <property type="entry name" value="AMINOALKYLPHOSPHONATE N-ACETYLTRANSFERASE-RELATED-RELATED"/>
    <property type="match status" value="1"/>
</dbReference>
<dbReference type="InterPro" id="IPR016181">
    <property type="entry name" value="Acyl_CoA_acyltransferase"/>
</dbReference>